<organism evidence="1 2">
    <name type="scientific">Brachionus plicatilis</name>
    <name type="common">Marine rotifer</name>
    <name type="synonym">Brachionus muelleri</name>
    <dbReference type="NCBI Taxonomy" id="10195"/>
    <lineage>
        <taxon>Eukaryota</taxon>
        <taxon>Metazoa</taxon>
        <taxon>Spiralia</taxon>
        <taxon>Gnathifera</taxon>
        <taxon>Rotifera</taxon>
        <taxon>Eurotatoria</taxon>
        <taxon>Monogononta</taxon>
        <taxon>Pseudotrocha</taxon>
        <taxon>Ploima</taxon>
        <taxon>Brachionidae</taxon>
        <taxon>Brachionus</taxon>
    </lineage>
</organism>
<accession>A0A3M7T6H5</accession>
<name>A0A3M7T6H5_BRAPC</name>
<gene>
    <name evidence="1" type="ORF">BpHYR1_049001</name>
</gene>
<comment type="caution">
    <text evidence="1">The sequence shown here is derived from an EMBL/GenBank/DDBJ whole genome shotgun (WGS) entry which is preliminary data.</text>
</comment>
<dbReference type="EMBL" id="REGN01000209">
    <property type="protein sequence ID" value="RNA43585.1"/>
    <property type="molecule type" value="Genomic_DNA"/>
</dbReference>
<evidence type="ECO:0000313" key="1">
    <source>
        <dbReference type="EMBL" id="RNA43585.1"/>
    </source>
</evidence>
<reference evidence="1 2" key="1">
    <citation type="journal article" date="2018" name="Sci. Rep.">
        <title>Genomic signatures of local adaptation to the degree of environmental predictability in rotifers.</title>
        <authorList>
            <person name="Franch-Gras L."/>
            <person name="Hahn C."/>
            <person name="Garcia-Roger E.M."/>
            <person name="Carmona M.J."/>
            <person name="Serra M."/>
            <person name="Gomez A."/>
        </authorList>
    </citation>
    <scope>NUCLEOTIDE SEQUENCE [LARGE SCALE GENOMIC DNA]</scope>
    <source>
        <strain evidence="1">HYR1</strain>
    </source>
</reference>
<keyword evidence="2" id="KW-1185">Reference proteome</keyword>
<dbReference type="AlphaFoldDB" id="A0A3M7T6H5"/>
<dbReference type="Proteomes" id="UP000276133">
    <property type="component" value="Unassembled WGS sequence"/>
</dbReference>
<protein>
    <submittedName>
        <fullName evidence="1">Uncharacterized protein</fullName>
    </submittedName>
</protein>
<sequence>MKYSKEIGKKIATYGYLIAILFTCTINMNSKQKVTTTSLAKENGTSTSTLSTILSSKAKK</sequence>
<evidence type="ECO:0000313" key="2">
    <source>
        <dbReference type="Proteomes" id="UP000276133"/>
    </source>
</evidence>
<proteinExistence type="predicted"/>